<protein>
    <recommendedName>
        <fullName evidence="4 5">Carbamate kinase</fullName>
    </recommendedName>
</protein>
<evidence type="ECO:0000313" key="8">
    <source>
        <dbReference type="Proteomes" id="UP000030889"/>
    </source>
</evidence>
<dbReference type="Gene3D" id="3.40.1160.10">
    <property type="entry name" value="Acetylglutamate kinase-like"/>
    <property type="match status" value="1"/>
</dbReference>
<evidence type="ECO:0000256" key="3">
    <source>
        <dbReference type="ARBA" id="ARBA00022777"/>
    </source>
</evidence>
<dbReference type="PANTHER" id="PTHR30409:SF1">
    <property type="entry name" value="CARBAMATE KINASE-RELATED"/>
    <property type="match status" value="1"/>
</dbReference>
<dbReference type="SUPFAM" id="SSF53633">
    <property type="entry name" value="Carbamate kinase-like"/>
    <property type="match status" value="1"/>
</dbReference>
<evidence type="ECO:0000256" key="4">
    <source>
        <dbReference type="NCBIfam" id="TIGR00746"/>
    </source>
</evidence>
<reference evidence="7 8" key="1">
    <citation type="submission" date="2014-09" db="EMBL/GenBank/DDBJ databases">
        <title>Alistipes sp. 627, sp. nov., a novel member of the family Rikenellaceae isolated from human faeces.</title>
        <authorList>
            <person name="Shkoporov A.N."/>
            <person name="Chaplin A.V."/>
            <person name="Motuzova O.V."/>
            <person name="Kafarskaia L.I."/>
            <person name="Khokhlova E.V."/>
            <person name="Efimov B.A."/>
        </authorList>
    </citation>
    <scope>NUCLEOTIDE SEQUENCE [LARGE SCALE GENOMIC DNA]</scope>
    <source>
        <strain evidence="7 8">627</strain>
    </source>
</reference>
<dbReference type="RefSeq" id="WP_035473201.1">
    <property type="nucleotide sequence ID" value="NZ_JRGF01000006.1"/>
</dbReference>
<comment type="similarity">
    <text evidence="1 5">Belongs to the carbamate kinase family.</text>
</comment>
<accession>A0ABR4YK88</accession>
<evidence type="ECO:0000256" key="1">
    <source>
        <dbReference type="ARBA" id="ARBA00011066"/>
    </source>
</evidence>
<dbReference type="EMBL" id="JRGF01000006">
    <property type="protein sequence ID" value="KHE42106.1"/>
    <property type="molecule type" value="Genomic_DNA"/>
</dbReference>
<sequence length="312" mass="34158">MTKLAVVALGGNALLRSGQKGTYAEQLQNVQDTCNSLLQLVSMNYNLVIGHGNGPQVGNVLLQQDAGRKVYELQVMPMDFCVAETQGSIGYMIERTLRNELAVRKLRRNVVTMVTEVVVDRNDERFANPTKPIGPYYTKEQADRMAEADGSIFREDPKGNGWRKVVASPVPLEIINVDIVKRLAAEGNIVITAGGGGIPVYREEERLVGVEAVIDKDLASALTAVRIGADEFYILTDVPKVYVNFRKPDEKALDTITVAEAERYIEEKQFSEGSMLPKVKAALYFVRNGGKECVITDATQLGVPGGGTRIVP</sequence>
<comment type="caution">
    <text evidence="7">The sequence shown here is derived from an EMBL/GenBank/DDBJ whole genome shotgun (WGS) entry which is preliminary data.</text>
</comment>
<keyword evidence="8" id="KW-1185">Reference proteome</keyword>
<keyword evidence="2 5" id="KW-0808">Transferase</keyword>
<feature type="domain" description="Aspartate/glutamate/uridylate kinase" evidence="6">
    <location>
        <begin position="3"/>
        <end position="297"/>
    </location>
</feature>
<dbReference type="InterPro" id="IPR003964">
    <property type="entry name" value="Carb_kinase"/>
</dbReference>
<dbReference type="PANTHER" id="PTHR30409">
    <property type="entry name" value="CARBAMATE KINASE"/>
    <property type="match status" value="1"/>
</dbReference>
<dbReference type="NCBIfam" id="TIGR00746">
    <property type="entry name" value="arcC"/>
    <property type="match status" value="1"/>
</dbReference>
<evidence type="ECO:0000259" key="6">
    <source>
        <dbReference type="Pfam" id="PF00696"/>
    </source>
</evidence>
<dbReference type="Proteomes" id="UP000030889">
    <property type="component" value="Unassembled WGS sequence"/>
</dbReference>
<keyword evidence="3 5" id="KW-0418">Kinase</keyword>
<dbReference type="Pfam" id="PF00696">
    <property type="entry name" value="AA_kinase"/>
    <property type="match status" value="1"/>
</dbReference>
<proteinExistence type="inferred from homology"/>
<dbReference type="NCBIfam" id="NF009007">
    <property type="entry name" value="PRK12352.1"/>
    <property type="match status" value="1"/>
</dbReference>
<evidence type="ECO:0000256" key="5">
    <source>
        <dbReference type="PIRNR" id="PIRNR000723"/>
    </source>
</evidence>
<dbReference type="PRINTS" id="PR01469">
    <property type="entry name" value="CARBMTKINASE"/>
</dbReference>
<evidence type="ECO:0000256" key="2">
    <source>
        <dbReference type="ARBA" id="ARBA00022679"/>
    </source>
</evidence>
<dbReference type="InterPro" id="IPR001048">
    <property type="entry name" value="Asp/Glu/Uridylate_kinase"/>
</dbReference>
<name>A0ABR4YK88_9BACT</name>
<organism evidence="7 8">
    <name type="scientific">Alistipes inops</name>
    <dbReference type="NCBI Taxonomy" id="1501391"/>
    <lineage>
        <taxon>Bacteria</taxon>
        <taxon>Pseudomonadati</taxon>
        <taxon>Bacteroidota</taxon>
        <taxon>Bacteroidia</taxon>
        <taxon>Bacteroidales</taxon>
        <taxon>Rikenellaceae</taxon>
        <taxon>Alistipes</taxon>
    </lineage>
</organism>
<gene>
    <name evidence="7" type="ORF">LG35_06025</name>
</gene>
<dbReference type="InterPro" id="IPR036393">
    <property type="entry name" value="AceGlu_kinase-like_sf"/>
</dbReference>
<dbReference type="GO" id="GO:0008804">
    <property type="term" value="F:carbamate kinase activity"/>
    <property type="evidence" value="ECO:0007669"/>
    <property type="project" value="UniProtKB-EC"/>
</dbReference>
<evidence type="ECO:0000313" key="7">
    <source>
        <dbReference type="EMBL" id="KHE42106.1"/>
    </source>
</evidence>
<dbReference type="CDD" id="cd04235">
    <property type="entry name" value="AAK_CK"/>
    <property type="match status" value="1"/>
</dbReference>
<dbReference type="PIRSF" id="PIRSF000723">
    <property type="entry name" value="Carbamate_kin"/>
    <property type="match status" value="1"/>
</dbReference>